<protein>
    <submittedName>
        <fullName evidence="1">Uncharacterized protein</fullName>
    </submittedName>
</protein>
<keyword evidence="2" id="KW-1185">Reference proteome</keyword>
<dbReference type="EMBL" id="BQNB010021697">
    <property type="protein sequence ID" value="GJU09104.1"/>
    <property type="molecule type" value="Genomic_DNA"/>
</dbReference>
<dbReference type="Proteomes" id="UP001151760">
    <property type="component" value="Unassembled WGS sequence"/>
</dbReference>
<sequence length="169" mass="18377">MVKLSVDLNELKDSSKTDKAAQNDKNIGILASCRTPKSLTWKSTMAGGLHQHLVGLDYGLYGLKVDADVLEMANSVEAPIVIECGEDPFEKLDDILGEYAHIGKQITGNEITRNESIGNEINGKQMVVHVGNSSTVDDVLELEMLFEIEGVGPVGKYKEVKVDADNESE</sequence>
<comment type="caution">
    <text evidence="1">The sequence shown here is derived from an EMBL/GenBank/DDBJ whole genome shotgun (WGS) entry which is preliminary data.</text>
</comment>
<proteinExistence type="predicted"/>
<reference evidence="1" key="2">
    <citation type="submission" date="2022-01" db="EMBL/GenBank/DDBJ databases">
        <authorList>
            <person name="Yamashiro T."/>
            <person name="Shiraishi A."/>
            <person name="Satake H."/>
            <person name="Nakayama K."/>
        </authorList>
    </citation>
    <scope>NUCLEOTIDE SEQUENCE</scope>
</reference>
<organism evidence="1 2">
    <name type="scientific">Tanacetum coccineum</name>
    <dbReference type="NCBI Taxonomy" id="301880"/>
    <lineage>
        <taxon>Eukaryota</taxon>
        <taxon>Viridiplantae</taxon>
        <taxon>Streptophyta</taxon>
        <taxon>Embryophyta</taxon>
        <taxon>Tracheophyta</taxon>
        <taxon>Spermatophyta</taxon>
        <taxon>Magnoliopsida</taxon>
        <taxon>eudicotyledons</taxon>
        <taxon>Gunneridae</taxon>
        <taxon>Pentapetalae</taxon>
        <taxon>asterids</taxon>
        <taxon>campanulids</taxon>
        <taxon>Asterales</taxon>
        <taxon>Asteraceae</taxon>
        <taxon>Asteroideae</taxon>
        <taxon>Anthemideae</taxon>
        <taxon>Anthemidinae</taxon>
        <taxon>Tanacetum</taxon>
    </lineage>
</organism>
<name>A0ABQ5JDG6_9ASTR</name>
<reference evidence="1" key="1">
    <citation type="journal article" date="2022" name="Int. J. Mol. Sci.">
        <title>Draft Genome of Tanacetum Coccineum: Genomic Comparison of Closely Related Tanacetum-Family Plants.</title>
        <authorList>
            <person name="Yamashiro T."/>
            <person name="Shiraishi A."/>
            <person name="Nakayama K."/>
            <person name="Satake H."/>
        </authorList>
    </citation>
    <scope>NUCLEOTIDE SEQUENCE</scope>
</reference>
<gene>
    <name evidence="1" type="ORF">Tco_1125534</name>
</gene>
<evidence type="ECO:0000313" key="2">
    <source>
        <dbReference type="Proteomes" id="UP001151760"/>
    </source>
</evidence>
<evidence type="ECO:0000313" key="1">
    <source>
        <dbReference type="EMBL" id="GJU09104.1"/>
    </source>
</evidence>
<accession>A0ABQ5JDG6</accession>